<comment type="caution">
    <text evidence="2">The sequence shown here is derived from an EMBL/GenBank/DDBJ whole genome shotgun (WGS) entry which is preliminary data.</text>
</comment>
<accession>A0A5B7JZG2</accession>
<dbReference type="AlphaFoldDB" id="A0A5B7JZG2"/>
<feature type="compositionally biased region" description="Basic and acidic residues" evidence="1">
    <location>
        <begin position="1"/>
        <end position="12"/>
    </location>
</feature>
<protein>
    <submittedName>
        <fullName evidence="2">Uncharacterized protein</fullName>
    </submittedName>
</protein>
<feature type="region of interest" description="Disordered" evidence="1">
    <location>
        <begin position="1"/>
        <end position="33"/>
    </location>
</feature>
<gene>
    <name evidence="2" type="ORF">E2C01_095146</name>
</gene>
<dbReference type="EMBL" id="VSRR010119527">
    <property type="protein sequence ID" value="MPC99716.1"/>
    <property type="molecule type" value="Genomic_DNA"/>
</dbReference>
<name>A0A5B7JZG2_PORTR</name>
<proteinExistence type="predicted"/>
<evidence type="ECO:0000256" key="1">
    <source>
        <dbReference type="SAM" id="MobiDB-lite"/>
    </source>
</evidence>
<sequence length="66" mass="7478">MEEGLTGRRSMETKAPGQPRMQPLPISPPLKERKILGSPAMRTFSRDLQEGHRKVTRRILPSPRAT</sequence>
<evidence type="ECO:0000313" key="3">
    <source>
        <dbReference type="Proteomes" id="UP000324222"/>
    </source>
</evidence>
<organism evidence="2 3">
    <name type="scientific">Portunus trituberculatus</name>
    <name type="common">Swimming crab</name>
    <name type="synonym">Neptunus trituberculatus</name>
    <dbReference type="NCBI Taxonomy" id="210409"/>
    <lineage>
        <taxon>Eukaryota</taxon>
        <taxon>Metazoa</taxon>
        <taxon>Ecdysozoa</taxon>
        <taxon>Arthropoda</taxon>
        <taxon>Crustacea</taxon>
        <taxon>Multicrustacea</taxon>
        <taxon>Malacostraca</taxon>
        <taxon>Eumalacostraca</taxon>
        <taxon>Eucarida</taxon>
        <taxon>Decapoda</taxon>
        <taxon>Pleocyemata</taxon>
        <taxon>Brachyura</taxon>
        <taxon>Eubrachyura</taxon>
        <taxon>Portunoidea</taxon>
        <taxon>Portunidae</taxon>
        <taxon>Portuninae</taxon>
        <taxon>Portunus</taxon>
    </lineage>
</organism>
<feature type="region of interest" description="Disordered" evidence="1">
    <location>
        <begin position="47"/>
        <end position="66"/>
    </location>
</feature>
<keyword evidence="3" id="KW-1185">Reference proteome</keyword>
<evidence type="ECO:0000313" key="2">
    <source>
        <dbReference type="EMBL" id="MPC99716.1"/>
    </source>
</evidence>
<dbReference type="Proteomes" id="UP000324222">
    <property type="component" value="Unassembled WGS sequence"/>
</dbReference>
<reference evidence="2 3" key="1">
    <citation type="submission" date="2019-05" db="EMBL/GenBank/DDBJ databases">
        <title>Another draft genome of Portunus trituberculatus and its Hox gene families provides insights of decapod evolution.</title>
        <authorList>
            <person name="Jeong J.-H."/>
            <person name="Song I."/>
            <person name="Kim S."/>
            <person name="Choi T."/>
            <person name="Kim D."/>
            <person name="Ryu S."/>
            <person name="Kim W."/>
        </authorList>
    </citation>
    <scope>NUCLEOTIDE SEQUENCE [LARGE SCALE GENOMIC DNA]</scope>
    <source>
        <tissue evidence="2">Muscle</tissue>
    </source>
</reference>